<evidence type="ECO:0000256" key="6">
    <source>
        <dbReference type="SAM" id="SignalP"/>
    </source>
</evidence>
<dbReference type="SUPFAM" id="SSF50814">
    <property type="entry name" value="Lipocalins"/>
    <property type="match status" value="1"/>
</dbReference>
<keyword evidence="9" id="KW-1185">Reference proteome</keyword>
<feature type="chain" id="PRO_5023822990" evidence="6">
    <location>
        <begin position="19"/>
        <end position="203"/>
    </location>
</feature>
<dbReference type="KEGG" id="mdo:103096593"/>
<evidence type="ECO:0000259" key="7">
    <source>
        <dbReference type="Pfam" id="PF00061"/>
    </source>
</evidence>
<dbReference type="PANTHER" id="PTHR11430">
    <property type="entry name" value="LIPOCALIN"/>
    <property type="match status" value="1"/>
</dbReference>
<dbReference type="STRING" id="13616.ENSMODP00000055722"/>
<evidence type="ECO:0000256" key="2">
    <source>
        <dbReference type="ARBA" id="ARBA00006889"/>
    </source>
</evidence>
<dbReference type="FunCoup" id="A0A5F8H7F0">
    <property type="interactions" value="73"/>
</dbReference>
<accession>A0A5F8H7F0</accession>
<dbReference type="Bgee" id="ENSMODG00000038687">
    <property type="expression patterns" value="Expressed in skeleton of lower jaw"/>
</dbReference>
<evidence type="ECO:0000256" key="1">
    <source>
        <dbReference type="ARBA" id="ARBA00004613"/>
    </source>
</evidence>
<protein>
    <submittedName>
        <fullName evidence="8">Beta-lactoglobulin-like</fullName>
    </submittedName>
</protein>
<evidence type="ECO:0000313" key="9">
    <source>
        <dbReference type="Proteomes" id="UP000002280"/>
    </source>
</evidence>
<keyword evidence="3" id="KW-0964">Secreted</keyword>
<reference evidence="8" key="3">
    <citation type="submission" date="2025-09" db="UniProtKB">
        <authorList>
            <consortium name="Ensembl"/>
        </authorList>
    </citation>
    <scope>IDENTIFICATION</scope>
</reference>
<reference evidence="8 9" key="1">
    <citation type="journal article" date="2007" name="Nature">
        <title>Genome of the marsupial Monodelphis domestica reveals innovation in non-coding sequences.</title>
        <authorList>
            <person name="Mikkelsen T.S."/>
            <person name="Wakefield M.J."/>
            <person name="Aken B."/>
            <person name="Amemiya C.T."/>
            <person name="Chang J.L."/>
            <person name="Duke S."/>
            <person name="Garber M."/>
            <person name="Gentles A.J."/>
            <person name="Goodstadt L."/>
            <person name="Heger A."/>
            <person name="Jurka J."/>
            <person name="Kamal M."/>
            <person name="Mauceli E."/>
            <person name="Searle S.M."/>
            <person name="Sharpe T."/>
            <person name="Baker M.L."/>
            <person name="Batzer M.A."/>
            <person name="Benos P.V."/>
            <person name="Belov K."/>
            <person name="Clamp M."/>
            <person name="Cook A."/>
            <person name="Cuff J."/>
            <person name="Das R."/>
            <person name="Davidow L."/>
            <person name="Deakin J.E."/>
            <person name="Fazzari M.J."/>
            <person name="Glass J.L."/>
            <person name="Grabherr M."/>
            <person name="Greally J.M."/>
            <person name="Gu W."/>
            <person name="Hore T.A."/>
            <person name="Huttley G.A."/>
            <person name="Kleber M."/>
            <person name="Jirtle R.L."/>
            <person name="Koina E."/>
            <person name="Lee J.T."/>
            <person name="Mahony S."/>
            <person name="Marra M.A."/>
            <person name="Miller R.D."/>
            <person name="Nicholls R.D."/>
            <person name="Oda M."/>
            <person name="Papenfuss A.T."/>
            <person name="Parra Z.E."/>
            <person name="Pollock D.D."/>
            <person name="Ray D.A."/>
            <person name="Schein J.E."/>
            <person name="Speed T.P."/>
            <person name="Thompson K."/>
            <person name="VandeBerg J.L."/>
            <person name="Wade C.M."/>
            <person name="Walker J.A."/>
            <person name="Waters P.D."/>
            <person name="Webber C."/>
            <person name="Weidman J.R."/>
            <person name="Xie X."/>
            <person name="Zody M.C."/>
            <person name="Baldwin J."/>
            <person name="Abdouelleil A."/>
            <person name="Abdulkadir J."/>
            <person name="Abebe A."/>
            <person name="Abera B."/>
            <person name="Abreu J."/>
            <person name="Acer S.C."/>
            <person name="Aftuck L."/>
            <person name="Alexander A."/>
            <person name="An P."/>
            <person name="Anderson E."/>
            <person name="Anderson S."/>
            <person name="Arachi H."/>
            <person name="Azer M."/>
            <person name="Bachantsang P."/>
            <person name="Barry A."/>
            <person name="Bayul T."/>
            <person name="Berlin A."/>
            <person name="Bessette D."/>
            <person name="Bloom T."/>
            <person name="Bloom T."/>
            <person name="Boguslavskiy L."/>
            <person name="Bonnet C."/>
            <person name="Boukhgalter B."/>
            <person name="Bourzgui I."/>
            <person name="Brown A."/>
            <person name="Cahill P."/>
            <person name="Channer S."/>
            <person name="Cheshatsang Y."/>
            <person name="Chuda L."/>
            <person name="Citroen M."/>
            <person name="Collymore A."/>
            <person name="Cooke P."/>
            <person name="Costello M."/>
            <person name="D'Aco K."/>
            <person name="Daza R."/>
            <person name="De Haan G."/>
            <person name="DeGray S."/>
            <person name="DeMaso C."/>
            <person name="Dhargay N."/>
            <person name="Dooley K."/>
            <person name="Dooley E."/>
            <person name="Doricent M."/>
            <person name="Dorje P."/>
            <person name="Dorjee K."/>
            <person name="Dupes A."/>
            <person name="Elong R."/>
            <person name="Falk J."/>
            <person name="Farina A."/>
            <person name="Faro S."/>
            <person name="Ferguson D."/>
            <person name="Fisher S."/>
            <person name="Foley C.D."/>
            <person name="Franke A."/>
            <person name="Friedrich D."/>
            <person name="Gadbois L."/>
            <person name="Gearin G."/>
            <person name="Gearin C.R."/>
            <person name="Giannoukos G."/>
            <person name="Goode T."/>
            <person name="Graham J."/>
            <person name="Grandbois E."/>
            <person name="Grewal S."/>
            <person name="Gyaltsen K."/>
            <person name="Hafez N."/>
            <person name="Hagos B."/>
            <person name="Hall J."/>
            <person name="Henson C."/>
            <person name="Hollinger A."/>
            <person name="Honan T."/>
            <person name="Huard M.D."/>
            <person name="Hughes L."/>
            <person name="Hurhula B."/>
            <person name="Husby M.E."/>
            <person name="Kamat A."/>
            <person name="Kanga B."/>
            <person name="Kashin S."/>
            <person name="Khazanovich D."/>
            <person name="Kisner P."/>
            <person name="Lance K."/>
            <person name="Lara M."/>
            <person name="Lee W."/>
            <person name="Lennon N."/>
            <person name="Letendre F."/>
            <person name="LeVine R."/>
            <person name="Lipovsky A."/>
            <person name="Liu X."/>
            <person name="Liu J."/>
            <person name="Liu S."/>
            <person name="Lokyitsang T."/>
            <person name="Lokyitsang Y."/>
            <person name="Lubonja R."/>
            <person name="Lui A."/>
            <person name="MacDonald P."/>
            <person name="Magnisalis V."/>
            <person name="Maru K."/>
            <person name="Matthews C."/>
            <person name="McCusker W."/>
            <person name="McDonough S."/>
            <person name="Mehta T."/>
            <person name="Meldrim J."/>
            <person name="Meneus L."/>
            <person name="Mihai O."/>
            <person name="Mihalev A."/>
            <person name="Mihova T."/>
            <person name="Mittelman R."/>
            <person name="Mlenga V."/>
            <person name="Montmayeur A."/>
            <person name="Mulrain L."/>
            <person name="Navidi A."/>
            <person name="Naylor J."/>
            <person name="Negash T."/>
            <person name="Nguyen T."/>
            <person name="Nguyen N."/>
            <person name="Nicol R."/>
            <person name="Norbu C."/>
            <person name="Norbu N."/>
            <person name="Novod N."/>
            <person name="O'Neill B."/>
            <person name="Osman S."/>
            <person name="Markiewicz E."/>
            <person name="Oyono O.L."/>
            <person name="Patti C."/>
            <person name="Phunkhang P."/>
            <person name="Pierre F."/>
            <person name="Priest M."/>
            <person name="Raghuraman S."/>
            <person name="Rege F."/>
            <person name="Reyes R."/>
            <person name="Rise C."/>
            <person name="Rogov P."/>
            <person name="Ross K."/>
            <person name="Ryan E."/>
            <person name="Settipalli S."/>
            <person name="Shea T."/>
            <person name="Sherpa N."/>
            <person name="Shi L."/>
            <person name="Shih D."/>
            <person name="Sparrow T."/>
            <person name="Spaulding J."/>
            <person name="Stalker J."/>
            <person name="Stange-Thomann N."/>
            <person name="Stavropoulos S."/>
            <person name="Stone C."/>
            <person name="Strader C."/>
            <person name="Tesfaye S."/>
            <person name="Thomson T."/>
            <person name="Thoulutsang Y."/>
            <person name="Thoulutsang D."/>
            <person name="Topham K."/>
            <person name="Topping I."/>
            <person name="Tsamla T."/>
            <person name="Vassiliev H."/>
            <person name="Vo A."/>
            <person name="Wangchuk T."/>
            <person name="Wangdi T."/>
            <person name="Weiand M."/>
            <person name="Wilkinson J."/>
            <person name="Wilson A."/>
            <person name="Yadav S."/>
            <person name="Young G."/>
            <person name="Yu Q."/>
            <person name="Zembek L."/>
            <person name="Zhong D."/>
            <person name="Zimmer A."/>
            <person name="Zwirko Z."/>
            <person name="Jaffe D.B."/>
            <person name="Alvarez P."/>
            <person name="Brockman W."/>
            <person name="Butler J."/>
            <person name="Chin C."/>
            <person name="Gnerre S."/>
            <person name="MacCallum I."/>
            <person name="Graves J.A."/>
            <person name="Ponting C.P."/>
            <person name="Breen M."/>
            <person name="Samollow P.B."/>
            <person name="Lander E.S."/>
            <person name="Lindblad-Toh K."/>
        </authorList>
    </citation>
    <scope>NUCLEOTIDE SEQUENCE [LARGE SCALE GENOMIC DNA]</scope>
</reference>
<keyword evidence="4" id="KW-0494">Milk protein</keyword>
<evidence type="ECO:0000256" key="4">
    <source>
        <dbReference type="ARBA" id="ARBA00022743"/>
    </source>
</evidence>
<organism evidence="8 9">
    <name type="scientific">Monodelphis domestica</name>
    <name type="common">Gray short-tailed opossum</name>
    <dbReference type="NCBI Taxonomy" id="13616"/>
    <lineage>
        <taxon>Eukaryota</taxon>
        <taxon>Metazoa</taxon>
        <taxon>Chordata</taxon>
        <taxon>Craniata</taxon>
        <taxon>Vertebrata</taxon>
        <taxon>Euteleostomi</taxon>
        <taxon>Mammalia</taxon>
        <taxon>Metatheria</taxon>
        <taxon>Didelphimorphia</taxon>
        <taxon>Didelphidae</taxon>
        <taxon>Monodelphis</taxon>
    </lineage>
</organism>
<proteinExistence type="inferred from homology"/>
<comment type="subcellular location">
    <subcellularLocation>
        <location evidence="1">Secreted</location>
    </subcellularLocation>
</comment>
<dbReference type="PANTHER" id="PTHR11430:SF117">
    <property type="entry name" value="GLYCODELIN"/>
    <property type="match status" value="1"/>
</dbReference>
<dbReference type="GeneTree" id="ENSGT00950000186241"/>
<feature type="signal peptide" evidence="6">
    <location>
        <begin position="1"/>
        <end position="18"/>
    </location>
</feature>
<dbReference type="OMA" id="NYMAVNE"/>
<dbReference type="GO" id="GO:0005576">
    <property type="term" value="C:extracellular region"/>
    <property type="evidence" value="ECO:0007669"/>
    <property type="project" value="UniProtKB-SubCell"/>
</dbReference>
<keyword evidence="5" id="KW-1015">Disulfide bond</keyword>
<sequence length="203" mass="23532">MKFFLLTVGLALIGTIQAIEHIYPQKDVVVEKLSGGWYLRQLVSTMDFPRNLLLIDIKEVDITPQGDLELVIARRTENCVEKKILVKKTEKPAVFEIDVPSEHDLHTLTMVKTDYDNFTLVCLNMDSLEKKACAYFVRRIDEQKGMEEFKKILLTFPMPYTVTDFLPEGKAEEANPLQDHLSPWQNLWQLFEITTILKMKDII</sequence>
<comment type="similarity">
    <text evidence="2">Belongs to the calycin superfamily. Lipocalin family.</text>
</comment>
<reference evidence="8" key="2">
    <citation type="submission" date="2025-08" db="UniProtKB">
        <authorList>
            <consortium name="Ensembl"/>
        </authorList>
    </citation>
    <scope>IDENTIFICATION</scope>
</reference>
<dbReference type="InterPro" id="IPR012674">
    <property type="entry name" value="Calycin"/>
</dbReference>
<keyword evidence="6" id="KW-0732">Signal</keyword>
<dbReference type="Ensembl" id="ENSMODT00000075166.1">
    <property type="protein sequence ID" value="ENSMODP00000055722.1"/>
    <property type="gene ID" value="ENSMODG00000038687.1"/>
</dbReference>
<dbReference type="Proteomes" id="UP000002280">
    <property type="component" value="Chromosome 1"/>
</dbReference>
<feature type="domain" description="Lipocalin/cytosolic fatty-acid binding" evidence="7">
    <location>
        <begin position="34"/>
        <end position="160"/>
    </location>
</feature>
<evidence type="ECO:0000256" key="5">
    <source>
        <dbReference type="ARBA" id="ARBA00023157"/>
    </source>
</evidence>
<dbReference type="InterPro" id="IPR002345">
    <property type="entry name" value="Lipocalin"/>
</dbReference>
<name>A0A5F8H7F0_MONDO</name>
<dbReference type="GO" id="GO:0036094">
    <property type="term" value="F:small molecule binding"/>
    <property type="evidence" value="ECO:0007669"/>
    <property type="project" value="InterPro"/>
</dbReference>
<dbReference type="AlphaFoldDB" id="A0A5F8H7F0"/>
<evidence type="ECO:0000313" key="8">
    <source>
        <dbReference type="Ensembl" id="ENSMODP00000055722.1"/>
    </source>
</evidence>
<dbReference type="InParanoid" id="A0A5F8H7F0"/>
<evidence type="ECO:0000256" key="3">
    <source>
        <dbReference type="ARBA" id="ARBA00022525"/>
    </source>
</evidence>
<dbReference type="Gene3D" id="2.40.128.20">
    <property type="match status" value="1"/>
</dbReference>
<dbReference type="InterPro" id="IPR000566">
    <property type="entry name" value="Lipocln_cytosolic_FA-bd_dom"/>
</dbReference>
<dbReference type="Pfam" id="PF00061">
    <property type="entry name" value="Lipocalin"/>
    <property type="match status" value="1"/>
</dbReference>